<dbReference type="EMBL" id="FTSV01000159">
    <property type="protein sequence ID" value="SIY23481.1"/>
    <property type="molecule type" value="Genomic_DNA"/>
</dbReference>
<evidence type="ECO:0000313" key="12">
    <source>
        <dbReference type="Proteomes" id="UP000194501"/>
    </source>
</evidence>
<evidence type="ECO:0000313" key="4">
    <source>
        <dbReference type="EMBL" id="CSR95047.1"/>
    </source>
</evidence>
<evidence type="ECO:0000313" key="10">
    <source>
        <dbReference type="Proteomes" id="UP000187708"/>
    </source>
</evidence>
<dbReference type="EMBL" id="CWXZ01000161">
    <property type="protein sequence ID" value="CSL02219.1"/>
    <property type="molecule type" value="Genomic_DNA"/>
</dbReference>
<dbReference type="EMBL" id="CP019689">
    <property type="protein sequence ID" value="ARS06109.1"/>
    <property type="molecule type" value="Genomic_DNA"/>
</dbReference>
<dbReference type="Proteomes" id="UP000187708">
    <property type="component" value="Unassembled WGS sequence"/>
</dbReference>
<reference evidence="10 11" key="1">
    <citation type="submission" date="2017-01" db="EMBL/GenBank/DDBJ databases">
        <authorList>
            <consortium name="Pathogen Informatics"/>
        </authorList>
    </citation>
    <scope>NUCLEOTIDE SEQUENCE [LARGE SCALE GENOMIC DNA]</scope>
    <source>
        <strain evidence="4 8">20003593_1361393</strain>
        <strain evidence="3 9">20352044</strain>
        <strain evidence="5 10">2090STDY5461769</strain>
        <strain evidence="11">sh1405</strain>
        <strain evidence="6">Sh1405</strain>
    </source>
</reference>
<organism evidence="7 13">
    <name type="scientific">Shigella sonnei</name>
    <dbReference type="NCBI Taxonomy" id="624"/>
    <lineage>
        <taxon>Bacteria</taxon>
        <taxon>Pseudomonadati</taxon>
        <taxon>Pseudomonadota</taxon>
        <taxon>Gammaproteobacteria</taxon>
        <taxon>Enterobacterales</taxon>
        <taxon>Enterobacteriaceae</taxon>
        <taxon>Shigella</taxon>
    </lineage>
</organism>
<sequence>MKRNLLSSAIIVAIMALGLTGCDDKKAETETPPPANSQPAAPAPEAPVAKAEAKPETPAQPVVDEQAVFDEKMDVYIKCYNKLQIPVQNSLARYADWLKDFKQGPTGKESTVYGIYGISESNLAECEKGVKSAVALTPALQPIDGVAVSYIDAAVALGNTINEMDKYYTQENYKDDAFAKGKTLHQTFLKNLESFEPVAESYHAAIQEINDKRQLAELKNIEEREGKTFHYYSLAVMISAKQINNLISQEKFGDAANLLI</sequence>
<evidence type="ECO:0000313" key="6">
    <source>
        <dbReference type="EMBL" id="SJH52217.1"/>
    </source>
</evidence>
<dbReference type="Proteomes" id="UP000194501">
    <property type="component" value="Chromosome"/>
</dbReference>
<protein>
    <submittedName>
        <fullName evidence="3 7">Lipoprotein</fullName>
    </submittedName>
</protein>
<dbReference type="InterPro" id="IPR024291">
    <property type="entry name" value="DUF3829"/>
</dbReference>
<keyword evidence="7" id="KW-0449">Lipoprotein</keyword>
<dbReference type="EMBL" id="FUBI01000152">
    <property type="protein sequence ID" value="SJH52217.1"/>
    <property type="molecule type" value="Genomic_DNA"/>
</dbReference>
<dbReference type="AlphaFoldDB" id="A0A0H7N8R7"/>
<proteinExistence type="predicted"/>
<evidence type="ECO:0000313" key="13">
    <source>
        <dbReference type="Proteomes" id="UP000251393"/>
    </source>
</evidence>
<evidence type="ECO:0000313" key="9">
    <source>
        <dbReference type="Proteomes" id="UP000045991"/>
    </source>
</evidence>
<reference evidence="2 12" key="2">
    <citation type="submission" date="2017-02" db="EMBL/GenBank/DDBJ databases">
        <authorList>
            <person name="Svab D."/>
            <person name="Balint B."/>
            <person name="Maroti G."/>
            <person name="Vasarhelyi B."/>
            <person name="Horvath B."/>
            <person name="Toth I."/>
        </authorList>
    </citation>
    <scope>NUCLEOTIDE SEQUENCE [LARGE SCALE GENOMIC DNA]</scope>
    <source>
        <strain evidence="2">75/02</strain>
    </source>
</reference>
<reference evidence="7 13" key="3">
    <citation type="submission" date="2018-06" db="EMBL/GenBank/DDBJ databases">
        <authorList>
            <consortium name="Pathogen Informatics"/>
            <person name="Doyle S."/>
        </authorList>
    </citation>
    <scope>NUCLEOTIDE SEQUENCE [LARGE SCALE GENOMIC DNA]</scope>
    <source>
        <strain evidence="7 13">4028STDY6275292</strain>
    </source>
</reference>
<evidence type="ECO:0000313" key="7">
    <source>
        <dbReference type="EMBL" id="SRR26387.1"/>
    </source>
</evidence>
<feature type="compositionally biased region" description="Pro residues" evidence="1">
    <location>
        <begin position="31"/>
        <end position="45"/>
    </location>
</feature>
<evidence type="ECO:0000313" key="3">
    <source>
        <dbReference type="EMBL" id="CSL02219.1"/>
    </source>
</evidence>
<evidence type="ECO:0000313" key="8">
    <source>
        <dbReference type="Proteomes" id="UP000040926"/>
    </source>
</evidence>
<dbReference type="PROSITE" id="PS51257">
    <property type="entry name" value="PROKAR_LIPOPROTEIN"/>
    <property type="match status" value="1"/>
</dbReference>
<dbReference type="Proteomes" id="UP000188006">
    <property type="component" value="Unassembled WGS sequence"/>
</dbReference>
<evidence type="ECO:0000313" key="2">
    <source>
        <dbReference type="EMBL" id="ARS06109.1"/>
    </source>
</evidence>
<feature type="compositionally biased region" description="Low complexity" evidence="1">
    <location>
        <begin position="46"/>
        <end position="61"/>
    </location>
</feature>
<dbReference type="Proteomes" id="UP000040926">
    <property type="component" value="Unassembled WGS sequence"/>
</dbReference>
<dbReference type="EMBL" id="CXEC01000144">
    <property type="protein sequence ID" value="CSR95047.1"/>
    <property type="molecule type" value="Genomic_DNA"/>
</dbReference>
<dbReference type="Proteomes" id="UP000251393">
    <property type="component" value="Unassembled WGS sequence"/>
</dbReference>
<gene>
    <name evidence="2" type="ORF">BZ172_12595</name>
    <name evidence="4" type="ORF">ERS008175_03644</name>
    <name evidence="3" type="ORF">ERS428554_04120</name>
    <name evidence="6" type="ORF">SAMEA1569760_03862</name>
    <name evidence="5" type="ORF">SAMEA2054241_03642</name>
    <name evidence="7" type="ORF">SAMEA3710766_03978</name>
</gene>
<evidence type="ECO:0000313" key="11">
    <source>
        <dbReference type="Proteomes" id="UP000188006"/>
    </source>
</evidence>
<evidence type="ECO:0000256" key="1">
    <source>
        <dbReference type="SAM" id="MobiDB-lite"/>
    </source>
</evidence>
<dbReference type="Proteomes" id="UP000045991">
    <property type="component" value="Unassembled WGS sequence"/>
</dbReference>
<evidence type="ECO:0000313" key="5">
    <source>
        <dbReference type="EMBL" id="SIY23481.1"/>
    </source>
</evidence>
<feature type="region of interest" description="Disordered" evidence="1">
    <location>
        <begin position="24"/>
        <end position="62"/>
    </location>
</feature>
<accession>A0A0H7N8R7</accession>
<dbReference type="Pfam" id="PF12889">
    <property type="entry name" value="DUF3829"/>
    <property type="match status" value="1"/>
</dbReference>
<name>A0A0H7N8R7_SHISO</name>
<dbReference type="EMBL" id="UDYI01000154">
    <property type="protein sequence ID" value="SRR26387.1"/>
    <property type="molecule type" value="Genomic_DNA"/>
</dbReference>